<evidence type="ECO:0000259" key="7">
    <source>
        <dbReference type="Pfam" id="PF13229"/>
    </source>
</evidence>
<keyword evidence="5" id="KW-0378">Hydrolase</keyword>
<keyword evidence="3" id="KW-0732">Signal</keyword>
<dbReference type="Pfam" id="PF23764">
    <property type="entry name" value="Beta-barrel_GLAA-B_II"/>
    <property type="match status" value="1"/>
</dbReference>
<dbReference type="InterPro" id="IPR011050">
    <property type="entry name" value="Pectin_lyase_fold/virulence"/>
</dbReference>
<feature type="domain" description="Right handed beta helix" evidence="7">
    <location>
        <begin position="433"/>
        <end position="590"/>
    </location>
</feature>
<evidence type="ECO:0000259" key="8">
    <source>
        <dbReference type="Pfam" id="PF23763"/>
    </source>
</evidence>
<feature type="domain" description="GLAA-B beta-barrel" evidence="9">
    <location>
        <begin position="357"/>
        <end position="424"/>
    </location>
</feature>
<dbReference type="Pfam" id="PF23763">
    <property type="entry name" value="Beta-barrel_GLAA-B_I"/>
    <property type="match status" value="1"/>
</dbReference>
<evidence type="ECO:0000256" key="2">
    <source>
        <dbReference type="ARBA" id="ARBA00001271"/>
    </source>
</evidence>
<evidence type="ECO:0000256" key="3">
    <source>
        <dbReference type="ARBA" id="ARBA00022729"/>
    </source>
</evidence>
<protein>
    <submittedName>
        <fullName evidence="10">Right-handed parallel beta-helix repeat-containing protein</fullName>
    </submittedName>
</protein>
<dbReference type="RefSeq" id="WP_150416283.1">
    <property type="nucleotide sequence ID" value="NZ_VYQF01000007.1"/>
</dbReference>
<dbReference type="InterPro" id="IPR039448">
    <property type="entry name" value="Beta_helix"/>
</dbReference>
<reference evidence="10 11" key="1">
    <citation type="submission" date="2019-09" db="EMBL/GenBank/DDBJ databases">
        <title>Draft genome sequence of Ginsengibacter sp. BR5-29.</title>
        <authorList>
            <person name="Im W.-T."/>
        </authorList>
    </citation>
    <scope>NUCLEOTIDE SEQUENCE [LARGE SCALE GENOMIC DNA]</scope>
    <source>
        <strain evidence="10 11">BR5-29</strain>
    </source>
</reference>
<dbReference type="SMART" id="SM00710">
    <property type="entry name" value="PbH1"/>
    <property type="match status" value="6"/>
</dbReference>
<dbReference type="Proteomes" id="UP000326903">
    <property type="component" value="Unassembled WGS sequence"/>
</dbReference>
<proteinExistence type="predicted"/>
<accession>A0A5J5IDZ1</accession>
<comment type="caution">
    <text evidence="10">The sequence shown here is derived from an EMBL/GenBank/DDBJ whole genome shotgun (WGS) entry which is preliminary data.</text>
</comment>
<comment type="catalytic activity">
    <reaction evidence="2">
        <text>Hydrolysis of terminal, non-reducing branched (1-&gt;3)-alpha-D-galactosidic residues, producing free D-galactose.</text>
        <dbReference type="EC" id="3.2.1.n1"/>
    </reaction>
</comment>
<evidence type="ECO:0000256" key="5">
    <source>
        <dbReference type="ARBA" id="ARBA00022801"/>
    </source>
</evidence>
<evidence type="ECO:0000256" key="4">
    <source>
        <dbReference type="ARBA" id="ARBA00022737"/>
    </source>
</evidence>
<feature type="domain" description="GLAA-B beta-barrel" evidence="8">
    <location>
        <begin position="155"/>
        <end position="250"/>
    </location>
</feature>
<gene>
    <name evidence="10" type="ORF">FW778_18155</name>
</gene>
<dbReference type="AlphaFoldDB" id="A0A5J5IDZ1"/>
<evidence type="ECO:0000256" key="6">
    <source>
        <dbReference type="ARBA" id="ARBA00023295"/>
    </source>
</evidence>
<dbReference type="InterPro" id="IPR057275">
    <property type="entry name" value="Beta-barrel_GLAA-B_I"/>
</dbReference>
<evidence type="ECO:0000259" key="9">
    <source>
        <dbReference type="Pfam" id="PF23764"/>
    </source>
</evidence>
<dbReference type="InterPro" id="IPR012334">
    <property type="entry name" value="Pectin_lyas_fold"/>
</dbReference>
<dbReference type="Gene3D" id="2.160.20.10">
    <property type="entry name" value="Single-stranded right-handed beta-helix, Pectin lyase-like"/>
    <property type="match status" value="2"/>
</dbReference>
<keyword evidence="11" id="KW-1185">Reference proteome</keyword>
<keyword evidence="6" id="KW-0326">Glycosidase</keyword>
<evidence type="ECO:0000256" key="1">
    <source>
        <dbReference type="ARBA" id="ARBA00001255"/>
    </source>
</evidence>
<organism evidence="10 11">
    <name type="scientific">Ginsengibacter hankyongi</name>
    <dbReference type="NCBI Taxonomy" id="2607284"/>
    <lineage>
        <taxon>Bacteria</taxon>
        <taxon>Pseudomonadati</taxon>
        <taxon>Bacteroidota</taxon>
        <taxon>Chitinophagia</taxon>
        <taxon>Chitinophagales</taxon>
        <taxon>Chitinophagaceae</taxon>
        <taxon>Ginsengibacter</taxon>
    </lineage>
</organism>
<dbReference type="GO" id="GO:0004557">
    <property type="term" value="F:alpha-galactosidase activity"/>
    <property type="evidence" value="ECO:0007669"/>
    <property type="project" value="UniProtKB-EC"/>
</dbReference>
<dbReference type="Pfam" id="PF13229">
    <property type="entry name" value="Beta_helix"/>
    <property type="match status" value="1"/>
</dbReference>
<dbReference type="EMBL" id="VYQF01000007">
    <property type="protein sequence ID" value="KAA9036542.1"/>
    <property type="molecule type" value="Genomic_DNA"/>
</dbReference>
<keyword evidence="4" id="KW-0677">Repeat</keyword>
<dbReference type="InterPro" id="IPR056441">
    <property type="entry name" value="Beta-barrel_GLAA-B_II"/>
</dbReference>
<evidence type="ECO:0000313" key="10">
    <source>
        <dbReference type="EMBL" id="KAA9036542.1"/>
    </source>
</evidence>
<comment type="catalytic activity">
    <reaction evidence="1">
        <text>Hydrolysis of terminal, non-reducing alpha-D-galactose residues in alpha-D-galactosides, including galactose oligosaccharides, galactomannans and galactolipids.</text>
        <dbReference type="EC" id="3.2.1.22"/>
    </reaction>
</comment>
<dbReference type="InterPro" id="IPR006626">
    <property type="entry name" value="PbH1"/>
</dbReference>
<evidence type="ECO:0000313" key="11">
    <source>
        <dbReference type="Proteomes" id="UP000326903"/>
    </source>
</evidence>
<sequence length="626" mass="71031">MKMELKWLCGFSKIMVEVIVMLISVTPVFSQKIINLADYGVVSNSYQNASPAIVRAIKVAGGADSCIIRFPGGRVDIWPDGAERREYYISNATENDALSKEKTIGMLFENLSNITLEGNNTLLVYHGKMMLMAIDRCHNFKVKDLQFDFERPTMSEMKIVSKTKTEVVADVTRDSWYAIEKQNNHNKLIWYGEGWKTNNPFVIGYVPEKEMMYYTSWNPFAESNAIEISPFKIRFSGDFSGANFNEGDILTIRDPYRDEVGVFNNRSHNVTFENLKFYYIHGLGIVSQLSENIDINEVSVAPRPGSGRVIAAFADCFHFSGCYGSVTIEDCLASGSHDDPINVHGTYLRITSSDSDKVLLQFMHPQTWGFNAFDRGDSIEFVNHRTLIPFAIAVVKSSKMISKKEIELRLDRHVPLQIQQGDCVGNLSKSPSVVVKHNRFEHTNTRGLLITSTEKVLIEDNTFYRTGMHAILVADDCNSWFESGRVRDVLIRNNVFEDCGYNQMPDNYIISIAPENQKLVKGNYVHRNIRIENNVFNVYDAPLLKAKSTDGLVFSNNVINQTHFMNPGTKKLSVQLTDCKNVSILKNKFNTDWQPLLNIENMTRGQVKADVKNIELKAKIKAKNNY</sequence>
<name>A0A5J5IDZ1_9BACT</name>
<dbReference type="SUPFAM" id="SSF51126">
    <property type="entry name" value="Pectin lyase-like"/>
    <property type="match status" value="1"/>
</dbReference>